<keyword evidence="1 6" id="KW-0004">4Fe-4S</keyword>
<dbReference type="InterPro" id="IPR017900">
    <property type="entry name" value="4Fe4S_Fe_S_CS"/>
</dbReference>
<evidence type="ECO:0000256" key="1">
    <source>
        <dbReference type="ARBA" id="ARBA00022485"/>
    </source>
</evidence>
<evidence type="ECO:0000256" key="3">
    <source>
        <dbReference type="ARBA" id="ARBA00022737"/>
    </source>
</evidence>
<dbReference type="AlphaFoldDB" id="A0A1I1VHW6"/>
<dbReference type="GO" id="GO:0051539">
    <property type="term" value="F:4 iron, 4 sulfur cluster binding"/>
    <property type="evidence" value="ECO:0007669"/>
    <property type="project" value="UniProtKB-UniRule"/>
</dbReference>
<evidence type="ECO:0000256" key="5">
    <source>
        <dbReference type="ARBA" id="ARBA00023014"/>
    </source>
</evidence>
<evidence type="ECO:0000313" key="8">
    <source>
        <dbReference type="EMBL" id="SFD82566.1"/>
    </source>
</evidence>
<keyword evidence="3" id="KW-0677">Repeat</keyword>
<keyword evidence="6" id="KW-0249">Electron transport</keyword>
<dbReference type="Pfam" id="PF02754">
    <property type="entry name" value="CCG"/>
    <property type="match status" value="2"/>
</dbReference>
<dbReference type="Gene3D" id="1.10.1060.10">
    <property type="entry name" value="Alpha-helical ferredoxin"/>
    <property type="match status" value="1"/>
</dbReference>
<dbReference type="PIRSF" id="PIRSF000139">
    <property type="entry name" value="Glc_ox_4Fe-4S"/>
    <property type="match status" value="1"/>
</dbReference>
<dbReference type="PROSITE" id="PS00198">
    <property type="entry name" value="4FE4S_FER_1"/>
    <property type="match status" value="2"/>
</dbReference>
<keyword evidence="5 6" id="KW-0411">Iron-sulfur</keyword>
<dbReference type="InterPro" id="IPR012257">
    <property type="entry name" value="Glc_ox_4Fe-4S"/>
</dbReference>
<proteinExistence type="predicted"/>
<keyword evidence="6" id="KW-0813">Transport</keyword>
<dbReference type="PROSITE" id="PS51379">
    <property type="entry name" value="4FE4S_FER_2"/>
    <property type="match status" value="2"/>
</dbReference>
<accession>A0A1I1VHW6</accession>
<dbReference type="Proteomes" id="UP000198611">
    <property type="component" value="Unassembled WGS sequence"/>
</dbReference>
<dbReference type="PANTHER" id="PTHR32479">
    <property type="entry name" value="GLYCOLATE OXIDASE IRON-SULFUR SUBUNIT"/>
    <property type="match status" value="1"/>
</dbReference>
<dbReference type="EMBL" id="FOMJ01000009">
    <property type="protein sequence ID" value="SFD82566.1"/>
    <property type="molecule type" value="Genomic_DNA"/>
</dbReference>
<dbReference type="InterPro" id="IPR017896">
    <property type="entry name" value="4Fe4S_Fe-S-bd"/>
</dbReference>
<dbReference type="GO" id="GO:0019154">
    <property type="term" value="F:glycolate dehydrogenase activity"/>
    <property type="evidence" value="ECO:0007669"/>
    <property type="project" value="UniProtKB-EC"/>
</dbReference>
<comment type="catalytic activity">
    <reaction evidence="6">
        <text>(R)-lactate + A = pyruvate + AH2</text>
        <dbReference type="Rhea" id="RHEA:15089"/>
        <dbReference type="ChEBI" id="CHEBI:13193"/>
        <dbReference type="ChEBI" id="CHEBI:15361"/>
        <dbReference type="ChEBI" id="CHEBI:16004"/>
        <dbReference type="ChEBI" id="CHEBI:17499"/>
    </reaction>
</comment>
<keyword evidence="9" id="KW-1185">Reference proteome</keyword>
<comment type="cofactor">
    <cofactor evidence="6">
        <name>[4Fe-4S] cluster</name>
        <dbReference type="ChEBI" id="CHEBI:49883"/>
    </cofactor>
    <text evidence="6">Binds 2 [4Fe-4S] clusters.</text>
</comment>
<dbReference type="PANTHER" id="PTHR32479:SF17">
    <property type="entry name" value="GLYCOLATE OXIDASE IRON-SULFUR SUBUNIT"/>
    <property type="match status" value="1"/>
</dbReference>
<feature type="domain" description="4Fe-4S ferredoxin-type" evidence="7">
    <location>
        <begin position="13"/>
        <end position="42"/>
    </location>
</feature>
<gene>
    <name evidence="8" type="ORF">SAMN05660831_02398</name>
</gene>
<protein>
    <recommendedName>
        <fullName evidence="6">Glycolate oxidase iron-sulfur subunit</fullName>
        <ecNumber evidence="6">1.1.99.14</ecNumber>
    </recommendedName>
</protein>
<dbReference type="OrthoDB" id="9765258at2"/>
<dbReference type="SUPFAM" id="SSF46548">
    <property type="entry name" value="alpha-helical ferredoxin"/>
    <property type="match status" value="1"/>
</dbReference>
<dbReference type="RefSeq" id="WP_159433088.1">
    <property type="nucleotide sequence ID" value="NZ_FOMJ01000009.1"/>
</dbReference>
<evidence type="ECO:0000256" key="4">
    <source>
        <dbReference type="ARBA" id="ARBA00023004"/>
    </source>
</evidence>
<dbReference type="GO" id="GO:0046872">
    <property type="term" value="F:metal ion binding"/>
    <property type="evidence" value="ECO:0007669"/>
    <property type="project" value="UniProtKB-UniRule"/>
</dbReference>
<evidence type="ECO:0000256" key="6">
    <source>
        <dbReference type="PIRNR" id="PIRNR000139"/>
    </source>
</evidence>
<comment type="function">
    <text evidence="6">Component of a complex that catalyzes the oxidation of glycolate to glyoxylate.</text>
</comment>
<evidence type="ECO:0000259" key="7">
    <source>
        <dbReference type="PROSITE" id="PS51379"/>
    </source>
</evidence>
<reference evidence="8 9" key="1">
    <citation type="submission" date="2016-10" db="EMBL/GenBank/DDBJ databases">
        <authorList>
            <person name="de Groot N.N."/>
        </authorList>
    </citation>
    <scope>NUCLEOTIDE SEQUENCE [LARGE SCALE GENOMIC DNA]</scope>
    <source>
        <strain evidence="8 9">HL3</strain>
    </source>
</reference>
<sequence length="413" mass="43902">MPRLPLDEEARAEFPLEMADRCVKCGLCLPHCPTYRLTGSEAESPRGRIALLQGLAEGQLDLTDRGRAHLDHCLACRACERVCPADVPYGRILDAGRRMTAPAEPTAHRRLGRLGRDGLLAHPRRLAGAMSLLRWAQRLGLPGLARRTGVARRLGLETALTELPALPPRQRWEAHYPAEGEERGRVALFLGCIARHTDAHRLALTVGLLNRLGYAVDVPPGQNCCGALHAHAGEADEPQRLAAENAAAFTGADTVIHLATGCGAHLAEYPERYALFEGVEVVEASRFLADAEWAAEPGALSGRVRVHQPCTARNALRDGGAAAALLQRIPGLEVAELAGNDQCCGAAGTWFLENPEWAAELRAPKVAAAADADWLATTNPGCALHLAAGGPAARVVHPVELAARAFGVAGISP</sequence>
<keyword evidence="4 6" id="KW-0408">Iron</keyword>
<evidence type="ECO:0000256" key="2">
    <source>
        <dbReference type="ARBA" id="ARBA00022723"/>
    </source>
</evidence>
<dbReference type="STRING" id="1123397.SAMN05660831_02398"/>
<comment type="catalytic activity">
    <reaction evidence="6">
        <text>glycolate + A = glyoxylate + AH2</text>
        <dbReference type="Rhea" id="RHEA:21264"/>
        <dbReference type="ChEBI" id="CHEBI:13193"/>
        <dbReference type="ChEBI" id="CHEBI:17499"/>
        <dbReference type="ChEBI" id="CHEBI:29805"/>
        <dbReference type="ChEBI" id="CHEBI:36655"/>
        <dbReference type="EC" id="1.1.99.14"/>
    </reaction>
</comment>
<dbReference type="InterPro" id="IPR009051">
    <property type="entry name" value="Helical_ferredxn"/>
</dbReference>
<dbReference type="EC" id="1.1.99.14" evidence="6"/>
<name>A0A1I1VHW6_9GAMM</name>
<keyword evidence="2 6" id="KW-0479">Metal-binding</keyword>
<evidence type="ECO:0000313" key="9">
    <source>
        <dbReference type="Proteomes" id="UP000198611"/>
    </source>
</evidence>
<dbReference type="Pfam" id="PF13183">
    <property type="entry name" value="Fer4_8"/>
    <property type="match status" value="1"/>
</dbReference>
<organism evidence="8 9">
    <name type="scientific">Thiohalospira halophila DSM 15071</name>
    <dbReference type="NCBI Taxonomy" id="1123397"/>
    <lineage>
        <taxon>Bacteria</taxon>
        <taxon>Pseudomonadati</taxon>
        <taxon>Pseudomonadota</taxon>
        <taxon>Gammaproteobacteria</taxon>
        <taxon>Thiohalospirales</taxon>
        <taxon>Thiohalospiraceae</taxon>
        <taxon>Thiohalospira</taxon>
    </lineage>
</organism>
<dbReference type="InterPro" id="IPR004017">
    <property type="entry name" value="Cys_rich_dom"/>
</dbReference>
<feature type="domain" description="4Fe-4S ferredoxin-type" evidence="7">
    <location>
        <begin position="64"/>
        <end position="95"/>
    </location>
</feature>